<feature type="chain" id="PRO_5043017239" evidence="1">
    <location>
        <begin position="17"/>
        <end position="60"/>
    </location>
</feature>
<keyword evidence="1" id="KW-0732">Signal</keyword>
<evidence type="ECO:0000256" key="1">
    <source>
        <dbReference type="SAM" id="SignalP"/>
    </source>
</evidence>
<reference evidence="2 3" key="1">
    <citation type="submission" date="2021-04" db="EMBL/GenBank/DDBJ databases">
        <authorList>
            <person name="De Guttry C."/>
            <person name="Zahm M."/>
            <person name="Klopp C."/>
            <person name="Cabau C."/>
            <person name="Louis A."/>
            <person name="Berthelot C."/>
            <person name="Parey E."/>
            <person name="Roest Crollius H."/>
            <person name="Montfort J."/>
            <person name="Robinson-Rechavi M."/>
            <person name="Bucao C."/>
            <person name="Bouchez O."/>
            <person name="Gislard M."/>
            <person name="Lluch J."/>
            <person name="Milhes M."/>
            <person name="Lampietro C."/>
            <person name="Lopez Roques C."/>
            <person name="Donnadieu C."/>
            <person name="Braasch I."/>
            <person name="Desvignes T."/>
            <person name="Postlethwait J."/>
            <person name="Bobe J."/>
            <person name="Wedekind C."/>
            <person name="Guiguen Y."/>
        </authorList>
    </citation>
    <scope>NUCLEOTIDE SEQUENCE [LARGE SCALE GENOMIC DNA]</scope>
    <source>
        <strain evidence="2">Cs_M1</strain>
        <tissue evidence="2">Blood</tissue>
    </source>
</reference>
<dbReference type="Proteomes" id="UP001356427">
    <property type="component" value="Unassembled WGS sequence"/>
</dbReference>
<feature type="signal peptide" evidence="1">
    <location>
        <begin position="1"/>
        <end position="16"/>
    </location>
</feature>
<comment type="caution">
    <text evidence="2">The sequence shown here is derived from an EMBL/GenBank/DDBJ whole genome shotgun (WGS) entry which is preliminary data.</text>
</comment>
<organism evidence="2 3">
    <name type="scientific">Coregonus suidteri</name>
    <dbReference type="NCBI Taxonomy" id="861788"/>
    <lineage>
        <taxon>Eukaryota</taxon>
        <taxon>Metazoa</taxon>
        <taxon>Chordata</taxon>
        <taxon>Craniata</taxon>
        <taxon>Vertebrata</taxon>
        <taxon>Euteleostomi</taxon>
        <taxon>Actinopterygii</taxon>
        <taxon>Neopterygii</taxon>
        <taxon>Teleostei</taxon>
        <taxon>Protacanthopterygii</taxon>
        <taxon>Salmoniformes</taxon>
        <taxon>Salmonidae</taxon>
        <taxon>Coregoninae</taxon>
        <taxon>Coregonus</taxon>
    </lineage>
</organism>
<name>A0AAN8KSM4_9TELE</name>
<sequence>MSLILSFQLIFHIVLCLYGSSSLVPDLFALYDHVGVGYTAQTDLRTGCFHLLLTLPYPIV</sequence>
<evidence type="ECO:0000313" key="3">
    <source>
        <dbReference type="Proteomes" id="UP001356427"/>
    </source>
</evidence>
<evidence type="ECO:0000313" key="2">
    <source>
        <dbReference type="EMBL" id="KAK6294271.1"/>
    </source>
</evidence>
<protein>
    <submittedName>
        <fullName evidence="2">Uncharacterized protein</fullName>
    </submittedName>
</protein>
<dbReference type="AlphaFoldDB" id="A0AAN8KSM4"/>
<accession>A0AAN8KSM4</accession>
<dbReference type="EMBL" id="JAGTTL010000035">
    <property type="protein sequence ID" value="KAK6294271.1"/>
    <property type="molecule type" value="Genomic_DNA"/>
</dbReference>
<proteinExistence type="predicted"/>
<keyword evidence="3" id="KW-1185">Reference proteome</keyword>
<gene>
    <name evidence="2" type="ORF">J4Q44_G00351010</name>
</gene>